<evidence type="ECO:0000313" key="3">
    <source>
        <dbReference type="Proteomes" id="UP000270094"/>
    </source>
</evidence>
<evidence type="ECO:0008006" key="4">
    <source>
        <dbReference type="Google" id="ProtNLM"/>
    </source>
</evidence>
<dbReference type="InterPro" id="IPR043137">
    <property type="entry name" value="GGT_ssub_C"/>
</dbReference>
<proteinExistence type="predicted"/>
<dbReference type="EMBL" id="UYYB01099202">
    <property type="protein sequence ID" value="VDM77427.1"/>
    <property type="molecule type" value="Genomic_DNA"/>
</dbReference>
<feature type="binding site" evidence="1">
    <location>
        <position position="255"/>
    </location>
    <ligand>
        <name>L-glutamate</name>
        <dbReference type="ChEBI" id="CHEBI:29985"/>
    </ligand>
</feature>
<reference evidence="2 3" key="1">
    <citation type="submission" date="2018-11" db="EMBL/GenBank/DDBJ databases">
        <authorList>
            <consortium name="Pathogen Informatics"/>
        </authorList>
    </citation>
    <scope>NUCLEOTIDE SEQUENCE [LARGE SCALE GENOMIC DNA]</scope>
</reference>
<evidence type="ECO:0000256" key="1">
    <source>
        <dbReference type="PIRSR" id="PIRSR600101-2"/>
    </source>
</evidence>
<name>A0A3P7JMN4_STRVU</name>
<keyword evidence="3" id="KW-1185">Reference proteome</keyword>
<dbReference type="SUPFAM" id="SSF56235">
    <property type="entry name" value="N-terminal nucleophile aminohydrolases (Ntn hydrolases)"/>
    <property type="match status" value="2"/>
</dbReference>
<organism evidence="2 3">
    <name type="scientific">Strongylus vulgaris</name>
    <name type="common">Blood worm</name>
    <dbReference type="NCBI Taxonomy" id="40348"/>
    <lineage>
        <taxon>Eukaryota</taxon>
        <taxon>Metazoa</taxon>
        <taxon>Ecdysozoa</taxon>
        <taxon>Nematoda</taxon>
        <taxon>Chromadorea</taxon>
        <taxon>Rhabditida</taxon>
        <taxon>Rhabditina</taxon>
        <taxon>Rhabditomorpha</taxon>
        <taxon>Strongyloidea</taxon>
        <taxon>Strongylidae</taxon>
        <taxon>Strongylus</taxon>
    </lineage>
</organism>
<gene>
    <name evidence="2" type="ORF">SVUK_LOCUS12425</name>
</gene>
<dbReference type="Gene3D" id="3.60.20.40">
    <property type="match status" value="1"/>
</dbReference>
<dbReference type="PANTHER" id="PTHR11686">
    <property type="entry name" value="GAMMA GLUTAMYL TRANSPEPTIDASE"/>
    <property type="match status" value="1"/>
</dbReference>
<dbReference type="Pfam" id="PF01019">
    <property type="entry name" value="G_glu_transpept"/>
    <property type="match status" value="2"/>
</dbReference>
<dbReference type="InterPro" id="IPR000101">
    <property type="entry name" value="GGT_peptidase"/>
</dbReference>
<evidence type="ECO:0000313" key="2">
    <source>
        <dbReference type="EMBL" id="VDM77427.1"/>
    </source>
</evidence>
<dbReference type="OrthoDB" id="5805374at2759"/>
<dbReference type="GO" id="GO:0005886">
    <property type="term" value="C:plasma membrane"/>
    <property type="evidence" value="ECO:0007669"/>
    <property type="project" value="TreeGrafter"/>
</dbReference>
<feature type="binding site" evidence="1">
    <location>
        <begin position="183"/>
        <end position="185"/>
    </location>
    <ligand>
        <name>L-glutamate</name>
        <dbReference type="ChEBI" id="CHEBI:29985"/>
    </ligand>
</feature>
<accession>A0A3P7JMN4</accession>
<dbReference type="PANTHER" id="PTHR11686:SF9">
    <property type="entry name" value="RE13973P"/>
    <property type="match status" value="1"/>
</dbReference>
<dbReference type="PRINTS" id="PR01210">
    <property type="entry name" value="GGTRANSPTASE"/>
</dbReference>
<dbReference type="GO" id="GO:0036374">
    <property type="term" value="F:glutathione hydrolase activity"/>
    <property type="evidence" value="ECO:0007669"/>
    <property type="project" value="InterPro"/>
</dbReference>
<dbReference type="GO" id="GO:0006751">
    <property type="term" value="P:glutathione catabolic process"/>
    <property type="evidence" value="ECO:0007669"/>
    <property type="project" value="InterPro"/>
</dbReference>
<dbReference type="InterPro" id="IPR029055">
    <property type="entry name" value="Ntn_hydrolases_N"/>
</dbReference>
<protein>
    <recommendedName>
        <fullName evidence="4">Gamma-glutamyltranspeptidase</fullName>
    </recommendedName>
</protein>
<dbReference type="AlphaFoldDB" id="A0A3P7JMN4"/>
<dbReference type="Proteomes" id="UP000270094">
    <property type="component" value="Unassembled WGS sequence"/>
</dbReference>
<feature type="binding site" evidence="1">
    <location>
        <begin position="232"/>
        <end position="233"/>
    </location>
    <ligand>
        <name>L-glutamate</name>
        <dbReference type="ChEBI" id="CHEBI:29985"/>
    </ligand>
</feature>
<sequence>MTVVKFQASNETVVINSGSSAPRSVREETFLANPNLAKIGYSSIGTPGFLHGIWTAYKRFGSGRIAWQDLLLPTIHLLERGRYSNRSDISLDINYLVDLLAAQRSGLMRLEQIGDPDFAVSDPVKESLAERRNNSINDSEEEAEDVGGVDINGLLWKLNHEDTVGSHINVIDNGHMAVSLSSTINEKFGSVRRFEKGGFIWNNAMSGFTIHDKEDSEDMHENSVEGRKRSRTSMAPLMLFNQEGQLIGSYGITGSLNSILGMSQVLLHRILFDMRLLSEMRTSMSLDPLLLIDSVVHVLERSSNGTLKAVCDFRDDSDQCARGF</sequence>